<dbReference type="Proteomes" id="UP000605970">
    <property type="component" value="Unassembled WGS sequence"/>
</dbReference>
<dbReference type="AlphaFoldDB" id="A0A8S9ZED5"/>
<evidence type="ECO:0000256" key="1">
    <source>
        <dbReference type="SAM" id="SignalP"/>
    </source>
</evidence>
<keyword evidence="3" id="KW-1185">Reference proteome</keyword>
<gene>
    <name evidence="2" type="ORF">Mgra_00008914</name>
</gene>
<sequence length="443" mass="51128">MVGILFFLQFLVAINLPYSLAHFSKINTKFSFGYVPPSEEEYFNAEDESVEELVMPNEHITVVLDDSQLFLLLTALDLPRQFNEALSLVSGGASRGEESLNALYSHISFNTFNLIAEGKSQITSMNDAVAKIKNHLNTTFQMKLQRRKDRFSDQNWAYDMFLLRAFFEIFKKAFEAGIRRKHILLPQTSIVCSLCVKPYNKPLAPGGYCPVRKCAEKVDLTAHKLMNDENIAMLAEWFDDFKFKSPKEAKTWEKEYLVKYIPDRFFVEITNTEFSNDSMEDRATEPYNSIQMRSSFKTGSHKFDAIHHYGYPNKAKQEQNFVPSLPPSLSRSAPYNYKSKMTLNDHAGKKRMTTKFAFQNNPYSNSPPKNVAMKYPKTMYSKMSGNIAKNDKFNTMSHASHFSMSHPQYGFHSSFYVISAFVPFLVLKDIEVINRKFNYFYCV</sequence>
<proteinExistence type="predicted"/>
<evidence type="ECO:0000313" key="2">
    <source>
        <dbReference type="EMBL" id="KAF7630814.1"/>
    </source>
</evidence>
<feature type="chain" id="PRO_5035761925" evidence="1">
    <location>
        <begin position="22"/>
        <end position="443"/>
    </location>
</feature>
<feature type="signal peptide" evidence="1">
    <location>
        <begin position="1"/>
        <end position="21"/>
    </location>
</feature>
<feature type="non-terminal residue" evidence="2">
    <location>
        <position position="443"/>
    </location>
</feature>
<comment type="caution">
    <text evidence="2">The sequence shown here is derived from an EMBL/GenBank/DDBJ whole genome shotgun (WGS) entry which is preliminary data.</text>
</comment>
<keyword evidence="1" id="KW-0732">Signal</keyword>
<evidence type="ECO:0000313" key="3">
    <source>
        <dbReference type="Proteomes" id="UP000605970"/>
    </source>
</evidence>
<name>A0A8S9ZED5_9BILA</name>
<dbReference type="OrthoDB" id="5890971at2759"/>
<accession>A0A8S9ZED5</accession>
<protein>
    <submittedName>
        <fullName evidence="2">Uncharacterized protein</fullName>
    </submittedName>
</protein>
<organism evidence="2 3">
    <name type="scientific">Meloidogyne graminicola</name>
    <dbReference type="NCBI Taxonomy" id="189291"/>
    <lineage>
        <taxon>Eukaryota</taxon>
        <taxon>Metazoa</taxon>
        <taxon>Ecdysozoa</taxon>
        <taxon>Nematoda</taxon>
        <taxon>Chromadorea</taxon>
        <taxon>Rhabditida</taxon>
        <taxon>Tylenchina</taxon>
        <taxon>Tylenchomorpha</taxon>
        <taxon>Tylenchoidea</taxon>
        <taxon>Meloidogynidae</taxon>
        <taxon>Meloidogyninae</taxon>
        <taxon>Meloidogyne</taxon>
    </lineage>
</organism>
<dbReference type="EMBL" id="JABEBT010000129">
    <property type="protein sequence ID" value="KAF7630814.1"/>
    <property type="molecule type" value="Genomic_DNA"/>
</dbReference>
<reference evidence="2" key="1">
    <citation type="journal article" date="2020" name="Ecol. Evol.">
        <title>Genome structure and content of the rice root-knot nematode (Meloidogyne graminicola).</title>
        <authorList>
            <person name="Phan N.T."/>
            <person name="Danchin E.G.J."/>
            <person name="Klopp C."/>
            <person name="Perfus-Barbeoch L."/>
            <person name="Kozlowski D.K."/>
            <person name="Koutsovoulos G.D."/>
            <person name="Lopez-Roques C."/>
            <person name="Bouchez O."/>
            <person name="Zahm M."/>
            <person name="Besnard G."/>
            <person name="Bellafiore S."/>
        </authorList>
    </citation>
    <scope>NUCLEOTIDE SEQUENCE</scope>
    <source>
        <strain evidence="2">VN-18</strain>
    </source>
</reference>